<organism evidence="1 2">
    <name type="scientific">Cuniculiplasma divulgatum</name>
    <dbReference type="NCBI Taxonomy" id="1673428"/>
    <lineage>
        <taxon>Archaea</taxon>
        <taxon>Methanobacteriati</taxon>
        <taxon>Thermoplasmatota</taxon>
        <taxon>Thermoplasmata</taxon>
        <taxon>Thermoplasmatales</taxon>
        <taxon>Cuniculiplasmataceae</taxon>
        <taxon>Cuniculiplasma</taxon>
    </lineage>
</organism>
<evidence type="ECO:0000313" key="2">
    <source>
        <dbReference type="Proteomes" id="UP000195607"/>
    </source>
</evidence>
<evidence type="ECO:0000313" key="1">
    <source>
        <dbReference type="EMBL" id="SIM36413.1"/>
    </source>
</evidence>
<protein>
    <submittedName>
        <fullName evidence="1">Membrane protein</fullName>
    </submittedName>
</protein>
<dbReference type="RefSeq" id="WP_148689495.1">
    <property type="nucleotide sequence ID" value="NZ_LT671858.1"/>
</dbReference>
<name>A0A1N5SK13_9ARCH</name>
<dbReference type="GeneID" id="41587562"/>
<sequence length="184" mass="20866">MKRRKILLIFLVPMILIIPKVVYEDYTVPHSNSVMPLKKAYGFINTNTDSTNTTFNLTSLGSRESIIVGVDTSKLATPFIFFGLLIFSVKDYEKINTPLTGMTYQIDKVRVRYNESSTQELPVPTQIIYLTTGIENVYLCEYGFSGNFTLTYFINITPIGINGPFHFNGKEVTEKVNIDVKIIN</sequence>
<reference evidence="1 2" key="1">
    <citation type="submission" date="2016-04" db="EMBL/GenBank/DDBJ databases">
        <authorList>
            <person name="Evans L.H."/>
            <person name="Alamgir A."/>
            <person name="Owens N."/>
            <person name="Weber N.D."/>
            <person name="Virtaneva K."/>
            <person name="Barbian K."/>
            <person name="Babar A."/>
            <person name="Rosenke K."/>
        </authorList>
    </citation>
    <scope>NUCLEOTIDE SEQUENCE [LARGE SCALE GENOMIC DNA]</scope>
    <source>
        <strain evidence="2">S5(T) (JCM 30642 \VKM B-2941)</strain>
    </source>
</reference>
<dbReference type="EMBL" id="LT671858">
    <property type="protein sequence ID" value="SIM36413.1"/>
    <property type="molecule type" value="Genomic_DNA"/>
</dbReference>
<proteinExistence type="predicted"/>
<dbReference type="AlphaFoldDB" id="A0A1N5SK13"/>
<gene>
    <name evidence="1" type="ORF">CSP5_0259</name>
</gene>
<accession>A0A1N5SK13</accession>
<dbReference type="Proteomes" id="UP000195607">
    <property type="component" value="Chromosome I"/>
</dbReference>